<evidence type="ECO:0000313" key="2">
    <source>
        <dbReference type="EMBL" id="KAF7354513.1"/>
    </source>
</evidence>
<feature type="compositionally biased region" description="Low complexity" evidence="1">
    <location>
        <begin position="146"/>
        <end position="155"/>
    </location>
</feature>
<evidence type="ECO:0000256" key="1">
    <source>
        <dbReference type="SAM" id="MobiDB-lite"/>
    </source>
</evidence>
<feature type="compositionally biased region" description="Basic and acidic residues" evidence="1">
    <location>
        <begin position="530"/>
        <end position="553"/>
    </location>
</feature>
<protein>
    <submittedName>
        <fullName evidence="2">Uncharacterized protein</fullName>
    </submittedName>
</protein>
<feature type="compositionally biased region" description="Polar residues" evidence="1">
    <location>
        <begin position="55"/>
        <end position="66"/>
    </location>
</feature>
<proteinExistence type="predicted"/>
<dbReference type="Proteomes" id="UP000620124">
    <property type="component" value="Unassembled WGS sequence"/>
</dbReference>
<keyword evidence="3" id="KW-1185">Reference proteome</keyword>
<reference evidence="2" key="1">
    <citation type="submission" date="2020-05" db="EMBL/GenBank/DDBJ databases">
        <title>Mycena genomes resolve the evolution of fungal bioluminescence.</title>
        <authorList>
            <person name="Tsai I.J."/>
        </authorList>
    </citation>
    <scope>NUCLEOTIDE SEQUENCE</scope>
    <source>
        <strain evidence="2">CCC161011</strain>
    </source>
</reference>
<dbReference type="EMBL" id="JACAZI010000008">
    <property type="protein sequence ID" value="KAF7354513.1"/>
    <property type="molecule type" value="Genomic_DNA"/>
</dbReference>
<comment type="caution">
    <text evidence="2">The sequence shown here is derived from an EMBL/GenBank/DDBJ whole genome shotgun (WGS) entry which is preliminary data.</text>
</comment>
<feature type="compositionally biased region" description="Low complexity" evidence="1">
    <location>
        <begin position="93"/>
        <end position="102"/>
    </location>
</feature>
<organism evidence="2 3">
    <name type="scientific">Mycena venus</name>
    <dbReference type="NCBI Taxonomy" id="2733690"/>
    <lineage>
        <taxon>Eukaryota</taxon>
        <taxon>Fungi</taxon>
        <taxon>Dikarya</taxon>
        <taxon>Basidiomycota</taxon>
        <taxon>Agaricomycotina</taxon>
        <taxon>Agaricomycetes</taxon>
        <taxon>Agaricomycetidae</taxon>
        <taxon>Agaricales</taxon>
        <taxon>Marasmiineae</taxon>
        <taxon>Mycenaceae</taxon>
        <taxon>Mycena</taxon>
    </lineage>
</organism>
<evidence type="ECO:0000313" key="3">
    <source>
        <dbReference type="Proteomes" id="UP000620124"/>
    </source>
</evidence>
<feature type="region of interest" description="Disordered" evidence="1">
    <location>
        <begin position="494"/>
        <end position="584"/>
    </location>
</feature>
<name>A0A8H6Y5D5_9AGAR</name>
<dbReference type="AlphaFoldDB" id="A0A8H6Y5D5"/>
<gene>
    <name evidence="2" type="ORF">MVEN_01140700</name>
</gene>
<feature type="compositionally biased region" description="Basic and acidic residues" evidence="1">
    <location>
        <begin position="494"/>
        <end position="509"/>
    </location>
</feature>
<accession>A0A8H6Y5D5</accession>
<feature type="compositionally biased region" description="Basic and acidic residues" evidence="1">
    <location>
        <begin position="127"/>
        <end position="145"/>
    </location>
</feature>
<feature type="compositionally biased region" description="Polar residues" evidence="1">
    <location>
        <begin position="167"/>
        <end position="179"/>
    </location>
</feature>
<dbReference type="OrthoDB" id="2947953at2759"/>
<feature type="region of interest" description="Disordered" evidence="1">
    <location>
        <begin position="47"/>
        <end position="179"/>
    </location>
</feature>
<sequence>MPPRIDYSALPPLEEIVGRSINGLKKPELLSLAKELGLVLPDKPAKITGDKLKSDVSQAIETSTDPRFNRFRPAAKGGAPSKTSADKDKQDVDAAAQKQDVAPSGAHGKLFRQDIKSDPAPQFKRLKMSDPKAADSESDDAKTQKEINSSSLSEMSSREEEKDMPNKPSSKITANPPSSHTLLQKEDKEAGFAIAVEFQGLGSTVYIPPTLRKTIPLFKAEDGTIATSLKDLIRGSDPTDRYSKLSIETEDMGTIGLGMVADFKAGKFPEFLDLSQANMCKLECRFQSETLLFHVLWRQGKPPGINLGPSSQIKPLDLAKARPKKKVGGKKQFIPAGDSDEEGDRLDNEKDVGFLDFLKALIGNPKGGYNGETIGGRLQRWKDRNAAIEYCDENCKTGKPYRVPAEVKDHENTAYQQYANRPFTKMDITAALKIVGGTVTADKQLFTSSDLFYSPTAQMWVDRDASLDPQVKAQFDKMTSTKWKTYLSDAKKEKLEEKAAETAAREKRVRERKHRAGSKDKVRGQKRHRAPDSEEERAAERRLEKIRETRKAQEAGGESSLKKAKGKAIDSEELDTDNSSGSEF</sequence>
<feature type="compositionally biased region" description="Basic and acidic residues" evidence="1">
    <location>
        <begin position="156"/>
        <end position="165"/>
    </location>
</feature>